<reference evidence="1 2" key="1">
    <citation type="submission" date="2010-03" db="EMBL/GenBank/DDBJ databases">
        <title>The genome sequence of Roseburia intestinalis XB6B4.</title>
        <authorList>
            <consortium name="metaHIT consortium -- http://www.metahit.eu/"/>
            <person name="Pajon A."/>
            <person name="Turner K."/>
            <person name="Parkhill J."/>
            <person name="Bernalier A."/>
        </authorList>
    </citation>
    <scope>NUCLEOTIDE SEQUENCE [LARGE SCALE GENOMIC DNA]</scope>
    <source>
        <strain evidence="1 2">XB6B4</strain>
    </source>
</reference>
<evidence type="ECO:0000313" key="1">
    <source>
        <dbReference type="EMBL" id="CBL13153.1"/>
    </source>
</evidence>
<reference evidence="1 2" key="2">
    <citation type="submission" date="2010-03" db="EMBL/GenBank/DDBJ databases">
        <authorList>
            <person name="Pajon A."/>
        </authorList>
    </citation>
    <scope>NUCLEOTIDE SEQUENCE [LARGE SCALE GENOMIC DNA]</scope>
    <source>
        <strain evidence="1 2">XB6B4</strain>
    </source>
</reference>
<dbReference type="AlphaFoldDB" id="D4L0L3"/>
<accession>D4L0L3</accession>
<evidence type="ECO:0000313" key="2">
    <source>
        <dbReference type="Proteomes" id="UP000008953"/>
    </source>
</evidence>
<gene>
    <name evidence="1" type="ORF">RO1_27180</name>
</gene>
<dbReference type="EMBL" id="FP929050">
    <property type="protein sequence ID" value="CBL13153.1"/>
    <property type="molecule type" value="Genomic_DNA"/>
</dbReference>
<dbReference type="PATRIC" id="fig|718255.3.peg.3861"/>
<dbReference type="HOGENOM" id="CLU_3239079_0_0_9"/>
<sequence>MSQGGPPQAVNPVEQDSLITEMLAKRAFIIPKKKGRGLWRKQF</sequence>
<dbReference type="Proteomes" id="UP000008953">
    <property type="component" value="Chromosome"/>
</dbReference>
<name>D4L0L3_9FIRM</name>
<protein>
    <submittedName>
        <fullName evidence="1">Uncharacterized protein</fullName>
    </submittedName>
</protein>
<proteinExistence type="predicted"/>
<dbReference type="KEGG" id="rix:RO1_27180"/>
<organism evidence="1 2">
    <name type="scientific">Roseburia intestinalis XB6B4</name>
    <dbReference type="NCBI Taxonomy" id="718255"/>
    <lineage>
        <taxon>Bacteria</taxon>
        <taxon>Bacillati</taxon>
        <taxon>Bacillota</taxon>
        <taxon>Clostridia</taxon>
        <taxon>Lachnospirales</taxon>
        <taxon>Lachnospiraceae</taxon>
        <taxon>Roseburia</taxon>
    </lineage>
</organism>
<dbReference type="RefSeq" id="WP_015521554.1">
    <property type="nucleotide sequence ID" value="NC_021012.1"/>
</dbReference>